<proteinExistence type="predicted"/>
<sequence>MDFPCTSCGRCCRQLPAASVLNLGDGVCRHLDPASQRCTVYVQRPLVCRVDDLYRQRLAGSISKRVYYLLQAHACAEMDARNLAMPAEVALQLTLEMRSGGSGVGAGTAVDMEAGLTEAVGGHPAAHRVGVPVRLDPDEAAEAMNKLMAVAATLLEEPAGPQAALPSASMGV</sequence>
<organism evidence="1 2">
    <name type="scientific">Roseateles amylovorans</name>
    <dbReference type="NCBI Taxonomy" id="2978473"/>
    <lineage>
        <taxon>Bacteria</taxon>
        <taxon>Pseudomonadati</taxon>
        <taxon>Pseudomonadota</taxon>
        <taxon>Betaproteobacteria</taxon>
        <taxon>Burkholderiales</taxon>
        <taxon>Sphaerotilaceae</taxon>
        <taxon>Roseateles</taxon>
    </lineage>
</organism>
<dbReference type="RefSeq" id="WP_261755972.1">
    <property type="nucleotide sequence ID" value="NZ_CP104562.2"/>
</dbReference>
<protein>
    <submittedName>
        <fullName evidence="1">YkgJ family cysteine cluster protein</fullName>
    </submittedName>
</protein>
<gene>
    <name evidence="1" type="ORF">N4261_14295</name>
</gene>
<name>A0ABY6AV34_9BURK</name>
<dbReference type="Proteomes" id="UP001064933">
    <property type="component" value="Chromosome"/>
</dbReference>
<evidence type="ECO:0000313" key="1">
    <source>
        <dbReference type="EMBL" id="UXH76239.1"/>
    </source>
</evidence>
<evidence type="ECO:0000313" key="2">
    <source>
        <dbReference type="Proteomes" id="UP001064933"/>
    </source>
</evidence>
<keyword evidence="2" id="KW-1185">Reference proteome</keyword>
<accession>A0ABY6AV34</accession>
<reference evidence="1" key="1">
    <citation type="submission" date="2022-10" db="EMBL/GenBank/DDBJ databases">
        <title>Characterization and whole genome sequencing of a new Roseateles species, isolated from fresh water.</title>
        <authorList>
            <person name="Guliayeva D.Y."/>
            <person name="Akhremchuk A.E."/>
            <person name="Sikolenko M.A."/>
            <person name="Valentovich L.N."/>
            <person name="Sidarenka A.V."/>
        </authorList>
    </citation>
    <scope>NUCLEOTIDE SEQUENCE</scope>
    <source>
        <strain evidence="1">BIM B-1768</strain>
    </source>
</reference>
<dbReference type="EMBL" id="CP104562">
    <property type="protein sequence ID" value="UXH76239.1"/>
    <property type="molecule type" value="Genomic_DNA"/>
</dbReference>